<keyword evidence="2" id="KW-1185">Reference proteome</keyword>
<proteinExistence type="predicted"/>
<dbReference type="Proteomes" id="UP001595843">
    <property type="component" value="Unassembled WGS sequence"/>
</dbReference>
<organism evidence="1 2">
    <name type="scientific">Salinithrix halophila</name>
    <dbReference type="NCBI Taxonomy" id="1485204"/>
    <lineage>
        <taxon>Bacteria</taxon>
        <taxon>Bacillati</taxon>
        <taxon>Bacillota</taxon>
        <taxon>Bacilli</taxon>
        <taxon>Bacillales</taxon>
        <taxon>Thermoactinomycetaceae</taxon>
        <taxon>Salinithrix</taxon>
    </lineage>
</organism>
<protein>
    <submittedName>
        <fullName evidence="1">DUF3866 family protein</fullName>
    </submittedName>
</protein>
<accession>A0ABV8JLF5</accession>
<dbReference type="InterPro" id="IPR024479">
    <property type="entry name" value="DUF3866"/>
</dbReference>
<sequence length="383" mass="41728">MIEWTEGTVVTILEDGETIQRLLVEEEGTGCRRRAIHYPPLLGKAKVGDAVWLNVTAVRLGLGTGGVHFTAGWLFRPPYSPTPSGHIMKLRYTPLQMAVLTGEEERSPYHERMREACSLEGTPVLLGELHSMLPTAAATWRFLGEKGHEQPRVVYVMTDGGALPIAFSRHVQNLEKNGFLDGTVTAGNAFGGGLEAVNLYSALLLARHVLRADLIFVSMGPGIVGTGTLYGFSGIEQGQAVNAVHSLGGIPVFIPRLQETDSRGRHRGVSHHTETNLGSVALAPAVVPYPSEPESLKVTVEEMARTCFVEHRWLPVSISTGETKNRLRLLPEPVKTMGRCLEEDPLFFRTICGAAEAAYRLWRFMGEGSSSDDATTRLMSGDA</sequence>
<dbReference type="EMBL" id="JBHSAP010000018">
    <property type="protein sequence ID" value="MFC4078174.1"/>
    <property type="molecule type" value="Genomic_DNA"/>
</dbReference>
<dbReference type="RefSeq" id="WP_380705998.1">
    <property type="nucleotide sequence ID" value="NZ_JBHSAP010000018.1"/>
</dbReference>
<name>A0ABV8JLF5_9BACL</name>
<comment type="caution">
    <text evidence="1">The sequence shown here is derived from an EMBL/GenBank/DDBJ whole genome shotgun (WGS) entry which is preliminary data.</text>
</comment>
<evidence type="ECO:0000313" key="1">
    <source>
        <dbReference type="EMBL" id="MFC4078174.1"/>
    </source>
</evidence>
<reference evidence="2" key="1">
    <citation type="journal article" date="2019" name="Int. J. Syst. Evol. Microbiol.">
        <title>The Global Catalogue of Microorganisms (GCM) 10K type strain sequencing project: providing services to taxonomists for standard genome sequencing and annotation.</title>
        <authorList>
            <consortium name="The Broad Institute Genomics Platform"/>
            <consortium name="The Broad Institute Genome Sequencing Center for Infectious Disease"/>
            <person name="Wu L."/>
            <person name="Ma J."/>
        </authorList>
    </citation>
    <scope>NUCLEOTIDE SEQUENCE [LARGE SCALE GENOMIC DNA]</scope>
    <source>
        <strain evidence="2">IBRC-M 10813</strain>
    </source>
</reference>
<dbReference type="Pfam" id="PF12982">
    <property type="entry name" value="DUF3866"/>
    <property type="match status" value="1"/>
</dbReference>
<evidence type="ECO:0000313" key="2">
    <source>
        <dbReference type="Proteomes" id="UP001595843"/>
    </source>
</evidence>
<gene>
    <name evidence="1" type="ORF">ACFOUO_15350</name>
</gene>